<keyword evidence="1" id="KW-1133">Transmembrane helix</keyword>
<accession>A0A917FAY2</accession>
<sequence>MDFLKRFATGFLGETLMTLGILAFLLSGAIGRDPWDANTFIRLAIALALFIGGGLLSGRALARRRRAPKRTPGR</sequence>
<reference evidence="2" key="1">
    <citation type="journal article" date="2014" name="Int. J. Syst. Evol. Microbiol.">
        <title>Complete genome sequence of Corynebacterium casei LMG S-19264T (=DSM 44701T), isolated from a smear-ripened cheese.</title>
        <authorList>
            <consortium name="US DOE Joint Genome Institute (JGI-PGF)"/>
            <person name="Walter F."/>
            <person name="Albersmeier A."/>
            <person name="Kalinowski J."/>
            <person name="Ruckert C."/>
        </authorList>
    </citation>
    <scope>NUCLEOTIDE SEQUENCE</scope>
    <source>
        <strain evidence="2">CCM 7897</strain>
    </source>
</reference>
<evidence type="ECO:0000256" key="1">
    <source>
        <dbReference type="SAM" id="Phobius"/>
    </source>
</evidence>
<reference evidence="2" key="2">
    <citation type="submission" date="2020-09" db="EMBL/GenBank/DDBJ databases">
        <authorList>
            <person name="Sun Q."/>
            <person name="Sedlacek I."/>
        </authorList>
    </citation>
    <scope>NUCLEOTIDE SEQUENCE</scope>
    <source>
        <strain evidence="2">CCM 7897</strain>
    </source>
</reference>
<gene>
    <name evidence="2" type="ORF">GCM10007301_27130</name>
</gene>
<organism evidence="2 3">
    <name type="scientific">Azorhizobium oxalatiphilum</name>
    <dbReference type="NCBI Taxonomy" id="980631"/>
    <lineage>
        <taxon>Bacteria</taxon>
        <taxon>Pseudomonadati</taxon>
        <taxon>Pseudomonadota</taxon>
        <taxon>Alphaproteobacteria</taxon>
        <taxon>Hyphomicrobiales</taxon>
        <taxon>Xanthobacteraceae</taxon>
        <taxon>Azorhizobium</taxon>
    </lineage>
</organism>
<proteinExistence type="predicted"/>
<keyword evidence="1" id="KW-0472">Membrane</keyword>
<evidence type="ECO:0000313" key="3">
    <source>
        <dbReference type="Proteomes" id="UP000606044"/>
    </source>
</evidence>
<evidence type="ECO:0000313" key="2">
    <source>
        <dbReference type="EMBL" id="GGF66005.1"/>
    </source>
</evidence>
<feature type="transmembrane region" description="Helical" evidence="1">
    <location>
        <begin position="7"/>
        <end position="28"/>
    </location>
</feature>
<keyword evidence="3" id="KW-1185">Reference proteome</keyword>
<feature type="transmembrane region" description="Helical" evidence="1">
    <location>
        <begin position="40"/>
        <end position="62"/>
    </location>
</feature>
<dbReference type="Proteomes" id="UP000606044">
    <property type="component" value="Unassembled WGS sequence"/>
</dbReference>
<dbReference type="AlphaFoldDB" id="A0A917FAY2"/>
<comment type="caution">
    <text evidence="2">The sequence shown here is derived from an EMBL/GenBank/DDBJ whole genome shotgun (WGS) entry which is preliminary data.</text>
</comment>
<dbReference type="RefSeq" id="WP_188579346.1">
    <property type="nucleotide sequence ID" value="NZ_BMCT01000003.1"/>
</dbReference>
<keyword evidence="1" id="KW-0812">Transmembrane</keyword>
<protein>
    <submittedName>
        <fullName evidence="2">Uncharacterized protein</fullName>
    </submittedName>
</protein>
<dbReference type="EMBL" id="BMCT01000003">
    <property type="protein sequence ID" value="GGF66005.1"/>
    <property type="molecule type" value="Genomic_DNA"/>
</dbReference>
<name>A0A917FAY2_9HYPH</name>